<comment type="caution">
    <text evidence="5">The sequence shown here is derived from an EMBL/GenBank/DDBJ whole genome shotgun (WGS) entry which is preliminary data.</text>
</comment>
<keyword evidence="3" id="KW-0560">Oxidoreductase</keyword>
<organism evidence="5 6">
    <name type="scientific">Pseudofrankia asymbiotica</name>
    <dbReference type="NCBI Taxonomy" id="1834516"/>
    <lineage>
        <taxon>Bacteria</taxon>
        <taxon>Bacillati</taxon>
        <taxon>Actinomycetota</taxon>
        <taxon>Actinomycetes</taxon>
        <taxon>Frankiales</taxon>
        <taxon>Frankiaceae</taxon>
        <taxon>Pseudofrankia</taxon>
    </lineage>
</organism>
<evidence type="ECO:0000313" key="6">
    <source>
        <dbReference type="Proteomes" id="UP000188929"/>
    </source>
</evidence>
<keyword evidence="3" id="KW-0408">Iron</keyword>
<keyword evidence="6" id="KW-1185">Reference proteome</keyword>
<evidence type="ECO:0000259" key="4">
    <source>
        <dbReference type="PROSITE" id="PS51471"/>
    </source>
</evidence>
<dbReference type="STRING" id="1834516.BL253_26975"/>
<dbReference type="RefSeq" id="WP_076820187.1">
    <property type="nucleotide sequence ID" value="NZ_MOMC01000058.1"/>
</dbReference>
<comment type="pathway">
    <text evidence="1">Antibiotic biosynthesis.</text>
</comment>
<dbReference type="InterPro" id="IPR027443">
    <property type="entry name" value="IPNS-like_sf"/>
</dbReference>
<dbReference type="SUPFAM" id="SSF51197">
    <property type="entry name" value="Clavaminate synthase-like"/>
    <property type="match status" value="1"/>
</dbReference>
<name>A0A1V2I4W7_9ACTN</name>
<keyword evidence="2" id="KW-0045">Antibiotic biosynthesis</keyword>
<proteinExistence type="inferred from homology"/>
<dbReference type="InterPro" id="IPR005123">
    <property type="entry name" value="Oxoglu/Fe-dep_dioxygenase_dom"/>
</dbReference>
<dbReference type="AlphaFoldDB" id="A0A1V2I4W7"/>
<dbReference type="PROSITE" id="PS51471">
    <property type="entry name" value="FE2OG_OXY"/>
    <property type="match status" value="1"/>
</dbReference>
<accession>A0A1V2I4W7</accession>
<dbReference type="InterPro" id="IPR044861">
    <property type="entry name" value="IPNS-like_FE2OG_OXY"/>
</dbReference>
<evidence type="ECO:0000256" key="3">
    <source>
        <dbReference type="RuleBase" id="RU003682"/>
    </source>
</evidence>
<dbReference type="GO" id="GO:0016491">
    <property type="term" value="F:oxidoreductase activity"/>
    <property type="evidence" value="ECO:0007669"/>
    <property type="project" value="UniProtKB-KW"/>
</dbReference>
<dbReference type="EMBL" id="MOMC01000058">
    <property type="protein sequence ID" value="ONH25654.1"/>
    <property type="molecule type" value="Genomic_DNA"/>
</dbReference>
<evidence type="ECO:0000313" key="5">
    <source>
        <dbReference type="EMBL" id="ONH25654.1"/>
    </source>
</evidence>
<evidence type="ECO:0000256" key="2">
    <source>
        <dbReference type="ARBA" id="ARBA00023194"/>
    </source>
</evidence>
<dbReference type="Gene3D" id="2.60.120.330">
    <property type="entry name" value="B-lactam Antibiotic, Isopenicillin N Synthase, Chain"/>
    <property type="match status" value="1"/>
</dbReference>
<dbReference type="OrthoDB" id="21825at2"/>
<dbReference type="Pfam" id="PF03171">
    <property type="entry name" value="2OG-FeII_Oxy"/>
    <property type="match status" value="1"/>
</dbReference>
<dbReference type="GO" id="GO:0046872">
    <property type="term" value="F:metal ion binding"/>
    <property type="evidence" value="ECO:0007669"/>
    <property type="project" value="UniProtKB-KW"/>
</dbReference>
<dbReference type="InterPro" id="IPR050231">
    <property type="entry name" value="Iron_ascorbate_oxido_reductase"/>
</dbReference>
<feature type="domain" description="Fe2OG dioxygenase" evidence="4">
    <location>
        <begin position="177"/>
        <end position="287"/>
    </location>
</feature>
<reference evidence="6" key="1">
    <citation type="submission" date="2016-10" db="EMBL/GenBank/DDBJ databases">
        <title>Frankia sp. NRRL B-16386 Genome sequencing.</title>
        <authorList>
            <person name="Ghodhbane-Gtari F."/>
            <person name="Swanson E."/>
            <person name="Gueddou A."/>
            <person name="Hezbri K."/>
            <person name="Ktari K."/>
            <person name="Nouioui I."/>
            <person name="Morris K."/>
            <person name="Simpson S."/>
            <person name="Abebe-Akele F."/>
            <person name="Thomas K."/>
            <person name="Gtari M."/>
            <person name="Tisa L.S."/>
        </authorList>
    </citation>
    <scope>NUCLEOTIDE SEQUENCE [LARGE SCALE GENOMIC DNA]</scope>
    <source>
        <strain evidence="6">NRRL B-16386</strain>
    </source>
</reference>
<sequence length="336" mass="35713">MDLPSAAPAIPAAVPAARIPVLDLPATSADALVDALRRNSCVFLTGLDEFSAGGSFGADLAAMVEASQEFFALGPEQKEPVRWPGTGEWAGWQPLYEGGPDALLLERYELALPDPAAYADDTAWAAAFPLWPKRPASLTATWTTYYRTARALTNRLVEMIGEALGLPAADLPAWTARQHSNLCVNHYLAQPEAPAPGRTRQRPHADIGGLTLLWADGRSGLEAALGPDGAWVPVEFPPGAVLLQAGDLLHLWTRGQIPKNLHRVVNPPRTPGVPAPERYSVVFFHHPDLDTWVAPALPEQTAAGSAADGPTAVADGPGVGARDHVLARQRAAYTLP</sequence>
<gene>
    <name evidence="5" type="ORF">BL253_26975</name>
</gene>
<dbReference type="Proteomes" id="UP000188929">
    <property type="component" value="Unassembled WGS sequence"/>
</dbReference>
<keyword evidence="3" id="KW-0479">Metal-binding</keyword>
<dbReference type="GO" id="GO:0017000">
    <property type="term" value="P:antibiotic biosynthetic process"/>
    <property type="evidence" value="ECO:0007669"/>
    <property type="project" value="UniProtKB-KW"/>
</dbReference>
<comment type="similarity">
    <text evidence="3">Belongs to the iron/ascorbate-dependent oxidoreductase family.</text>
</comment>
<dbReference type="PANTHER" id="PTHR47990">
    <property type="entry name" value="2-OXOGLUTARATE (2OG) AND FE(II)-DEPENDENT OXYGENASE SUPERFAMILY PROTEIN-RELATED"/>
    <property type="match status" value="1"/>
</dbReference>
<protein>
    <submittedName>
        <fullName evidence="5">2OG-Fe(II) oxygenase</fullName>
    </submittedName>
</protein>
<evidence type="ECO:0000256" key="1">
    <source>
        <dbReference type="ARBA" id="ARBA00004792"/>
    </source>
</evidence>